<dbReference type="InterPro" id="IPR036388">
    <property type="entry name" value="WH-like_DNA-bd_sf"/>
</dbReference>
<organism evidence="4">
    <name type="scientific">marine sediment metagenome</name>
    <dbReference type="NCBI Taxonomy" id="412755"/>
    <lineage>
        <taxon>unclassified sequences</taxon>
        <taxon>metagenomes</taxon>
        <taxon>ecological metagenomes</taxon>
    </lineage>
</organism>
<dbReference type="Gene3D" id="3.30.565.60">
    <property type="match status" value="1"/>
</dbReference>
<gene>
    <name evidence="4" type="ORF">S03H2_02696</name>
</gene>
<evidence type="ECO:0000313" key="4">
    <source>
        <dbReference type="EMBL" id="GAH26860.1"/>
    </source>
</evidence>
<reference evidence="4" key="1">
    <citation type="journal article" date="2014" name="Front. Microbiol.">
        <title>High frequency of phylogenetically diverse reductive dehalogenase-homologous genes in deep subseafloor sedimentary metagenomes.</title>
        <authorList>
            <person name="Kawai M."/>
            <person name="Futagami T."/>
            <person name="Toyoda A."/>
            <person name="Takaki Y."/>
            <person name="Nishi S."/>
            <person name="Hori S."/>
            <person name="Arai W."/>
            <person name="Tsubouchi T."/>
            <person name="Morono Y."/>
            <person name="Uchiyama I."/>
            <person name="Ito T."/>
            <person name="Fujiyama A."/>
            <person name="Inagaki F."/>
            <person name="Takami H."/>
        </authorList>
    </citation>
    <scope>NUCLEOTIDE SEQUENCE</scope>
    <source>
        <strain evidence="4">Expedition CK06-06</strain>
    </source>
</reference>
<feature type="non-terminal residue" evidence="4">
    <location>
        <position position="1"/>
    </location>
</feature>
<protein>
    <recommendedName>
        <fullName evidence="3">HTH deoR-type domain-containing protein</fullName>
    </recommendedName>
</protein>
<comment type="caution">
    <text evidence="4">The sequence shown here is derived from an EMBL/GenBank/DDBJ whole genome shotgun (WGS) entry which is preliminary data.</text>
</comment>
<dbReference type="Pfam" id="PF08220">
    <property type="entry name" value="HTH_DeoR"/>
    <property type="match status" value="1"/>
</dbReference>
<dbReference type="AlphaFoldDB" id="X1F2R1"/>
<dbReference type="Gene3D" id="1.10.10.10">
    <property type="entry name" value="Winged helix-like DNA-binding domain superfamily/Winged helix DNA-binding domain"/>
    <property type="match status" value="1"/>
</dbReference>
<dbReference type="PANTHER" id="PTHR30595:SF6">
    <property type="entry name" value="SCHLAFEN ALBA-2 DOMAIN-CONTAINING PROTEIN"/>
    <property type="match status" value="1"/>
</dbReference>
<dbReference type="GO" id="GO:0003700">
    <property type="term" value="F:DNA-binding transcription factor activity"/>
    <property type="evidence" value="ECO:0007669"/>
    <property type="project" value="InterPro"/>
</dbReference>
<evidence type="ECO:0000256" key="1">
    <source>
        <dbReference type="ARBA" id="ARBA00023015"/>
    </source>
</evidence>
<dbReference type="InterPro" id="IPR038475">
    <property type="entry name" value="RecG_C_sf"/>
</dbReference>
<dbReference type="SUPFAM" id="SSF46785">
    <property type="entry name" value="Winged helix' DNA-binding domain"/>
    <property type="match status" value="1"/>
</dbReference>
<dbReference type="PANTHER" id="PTHR30595">
    <property type="entry name" value="GLPR-RELATED TRANSCRIPTIONAL REPRESSOR"/>
    <property type="match status" value="1"/>
</dbReference>
<name>X1F2R1_9ZZZZ</name>
<keyword evidence="1" id="KW-0805">Transcription regulation</keyword>
<keyword evidence="2" id="KW-0804">Transcription</keyword>
<evidence type="ECO:0000259" key="3">
    <source>
        <dbReference type="Pfam" id="PF08220"/>
    </source>
</evidence>
<dbReference type="Pfam" id="PF13749">
    <property type="entry name" value="HATPase_c_4"/>
    <property type="match status" value="1"/>
</dbReference>
<feature type="domain" description="HTH deoR-type" evidence="3">
    <location>
        <begin position="138"/>
        <end position="181"/>
    </location>
</feature>
<dbReference type="InterPro" id="IPR001034">
    <property type="entry name" value="DeoR_HTH"/>
</dbReference>
<evidence type="ECO:0000256" key="2">
    <source>
        <dbReference type="ARBA" id="ARBA00023163"/>
    </source>
</evidence>
<dbReference type="EMBL" id="BARU01000931">
    <property type="protein sequence ID" value="GAH26860.1"/>
    <property type="molecule type" value="Genomic_DNA"/>
</dbReference>
<dbReference type="InterPro" id="IPR036390">
    <property type="entry name" value="WH_DNA-bd_sf"/>
</dbReference>
<proteinExistence type="predicted"/>
<sequence length="202" mass="23999">KNEKNIKLRLRTLGEVELKYISTSDAKSFLKILSEEKLSDREFVIKILHNQLIKPKINFEELKKPHKSYLRNPIIANVFYLAGYIEQFGSGTIRMVEWMKEKGLPEPEYREEMGGFSVYFYKDIYTEEYLKKLGLNERHIKAVMYVKEKGKISNKEYRELFNISRQTATRDLSKLVQKEILKLVGEGKRDLHYVFYESKKSQ</sequence>
<accession>X1F2R1</accession>